<organism evidence="3 4">
    <name type="scientific">Citricoccus muralis</name>
    <dbReference type="NCBI Taxonomy" id="169134"/>
    <lineage>
        <taxon>Bacteria</taxon>
        <taxon>Bacillati</taxon>
        <taxon>Actinomycetota</taxon>
        <taxon>Actinomycetes</taxon>
        <taxon>Micrococcales</taxon>
        <taxon>Micrococcaceae</taxon>
        <taxon>Citricoccus</taxon>
    </lineage>
</organism>
<keyword evidence="2" id="KW-0732">Signal</keyword>
<evidence type="ECO:0000256" key="1">
    <source>
        <dbReference type="SAM" id="MobiDB-lite"/>
    </source>
</evidence>
<dbReference type="EMBL" id="CP121252">
    <property type="protein sequence ID" value="WFP17331.1"/>
    <property type="molecule type" value="Genomic_DNA"/>
</dbReference>
<name>A0ABY8H853_9MICC</name>
<dbReference type="PROSITE" id="PS51257">
    <property type="entry name" value="PROKAR_LIPOPROTEIN"/>
    <property type="match status" value="1"/>
</dbReference>
<protein>
    <submittedName>
        <fullName evidence="3">Uncharacterized protein</fullName>
    </submittedName>
</protein>
<feature type="region of interest" description="Disordered" evidence="1">
    <location>
        <begin position="31"/>
        <end position="110"/>
    </location>
</feature>
<keyword evidence="4" id="KW-1185">Reference proteome</keyword>
<evidence type="ECO:0000256" key="2">
    <source>
        <dbReference type="SAM" id="SignalP"/>
    </source>
</evidence>
<feature type="chain" id="PRO_5045583985" evidence="2">
    <location>
        <begin position="30"/>
        <end position="110"/>
    </location>
</feature>
<reference evidence="3 4" key="1">
    <citation type="submission" date="2023-04" db="EMBL/GenBank/DDBJ databases">
        <title>Funneling lignin-derived compounds into biodiesel using alkali-halophilic Citricoccus sp. P2.</title>
        <authorList>
            <person name="Luo C.-B."/>
        </authorList>
    </citation>
    <scope>NUCLEOTIDE SEQUENCE [LARGE SCALE GENOMIC DNA]</scope>
    <source>
        <strain evidence="3 4">P2</strain>
    </source>
</reference>
<evidence type="ECO:0000313" key="3">
    <source>
        <dbReference type="EMBL" id="WFP17331.1"/>
    </source>
</evidence>
<feature type="compositionally biased region" description="Acidic residues" evidence="1">
    <location>
        <begin position="85"/>
        <end position="97"/>
    </location>
</feature>
<dbReference type="RefSeq" id="WP_278158742.1">
    <property type="nucleotide sequence ID" value="NZ_CP121252.1"/>
</dbReference>
<feature type="compositionally biased region" description="Acidic residues" evidence="1">
    <location>
        <begin position="31"/>
        <end position="65"/>
    </location>
</feature>
<accession>A0ABY8H853</accession>
<gene>
    <name evidence="3" type="ORF">P8192_04255</name>
</gene>
<sequence>MATTDPKKLRKLAAALGVGSLLVMGTAACDNTEDTAPAEDGVEAPAEEGGMDEGTLEDGAEESGTSDELGGTEDGGVESDTGAETGDDAGGLEDTGDDTGGLEGDTEEDQ</sequence>
<proteinExistence type="predicted"/>
<feature type="signal peptide" evidence="2">
    <location>
        <begin position="1"/>
        <end position="29"/>
    </location>
</feature>
<dbReference type="Proteomes" id="UP001219037">
    <property type="component" value="Chromosome"/>
</dbReference>
<evidence type="ECO:0000313" key="4">
    <source>
        <dbReference type="Proteomes" id="UP001219037"/>
    </source>
</evidence>